<name>A0A7K0DL15_9NOCA</name>
<proteinExistence type="predicted"/>
<dbReference type="EMBL" id="WEGI01000003">
    <property type="protein sequence ID" value="MQY25952.1"/>
    <property type="molecule type" value="Genomic_DNA"/>
</dbReference>
<protein>
    <recommendedName>
        <fullName evidence="3">Ferredoxin</fullName>
    </recommendedName>
</protein>
<dbReference type="AlphaFoldDB" id="A0A7K0DL15"/>
<dbReference type="Proteomes" id="UP000431401">
    <property type="component" value="Unassembled WGS sequence"/>
</dbReference>
<evidence type="ECO:0008006" key="3">
    <source>
        <dbReference type="Google" id="ProtNLM"/>
    </source>
</evidence>
<dbReference type="SUPFAM" id="SSF54862">
    <property type="entry name" value="4Fe-4S ferredoxins"/>
    <property type="match status" value="1"/>
</dbReference>
<reference evidence="1 2" key="1">
    <citation type="submission" date="2019-10" db="EMBL/GenBank/DDBJ databases">
        <title>Nocardia macrotermitis sp. nov. and Nocardia aurantia sp. nov., isolated from the gut of fungus growing-termite Macrotermes natalensis.</title>
        <authorList>
            <person name="Benndorf R."/>
            <person name="Schwitalla J."/>
            <person name="Martin K."/>
            <person name="De Beer W."/>
            <person name="Kaster A.-K."/>
            <person name="Vollmers J."/>
            <person name="Poulsen M."/>
            <person name="Beemelmanns C."/>
        </authorList>
    </citation>
    <scope>NUCLEOTIDE SEQUENCE [LARGE SCALE GENOMIC DNA]</scope>
    <source>
        <strain evidence="1 2">RB56</strain>
    </source>
</reference>
<dbReference type="Gene3D" id="3.30.70.20">
    <property type="match status" value="1"/>
</dbReference>
<dbReference type="RefSeq" id="WP_319942694.1">
    <property type="nucleotide sequence ID" value="NZ_WEGI01000003.1"/>
</dbReference>
<dbReference type="Pfam" id="PF13459">
    <property type="entry name" value="Fer4_15"/>
    <property type="match status" value="1"/>
</dbReference>
<keyword evidence="2" id="KW-1185">Reference proteome</keyword>
<evidence type="ECO:0000313" key="1">
    <source>
        <dbReference type="EMBL" id="MQY25952.1"/>
    </source>
</evidence>
<organism evidence="1 2">
    <name type="scientific">Nocardia aurantia</name>
    <dbReference type="NCBI Taxonomy" id="2585199"/>
    <lineage>
        <taxon>Bacteria</taxon>
        <taxon>Bacillati</taxon>
        <taxon>Actinomycetota</taxon>
        <taxon>Actinomycetes</taxon>
        <taxon>Mycobacteriales</taxon>
        <taxon>Nocardiaceae</taxon>
        <taxon>Nocardia</taxon>
    </lineage>
</organism>
<accession>A0A7K0DL15</accession>
<sequence length="80" mass="8355">MSLLQRILGVAPPSAGSTLVVDRTACTGHGICARILSGTVVLDDWGYPILRAGDPDPALAARAVTLCPAAALRWSERRDA</sequence>
<gene>
    <name evidence="1" type="ORF">NRB56_15110</name>
</gene>
<evidence type="ECO:0000313" key="2">
    <source>
        <dbReference type="Proteomes" id="UP000431401"/>
    </source>
</evidence>
<comment type="caution">
    <text evidence="1">The sequence shown here is derived from an EMBL/GenBank/DDBJ whole genome shotgun (WGS) entry which is preliminary data.</text>
</comment>